<dbReference type="EMBL" id="CAFBLX010000589">
    <property type="protein sequence ID" value="CAB4938358.1"/>
    <property type="molecule type" value="Genomic_DNA"/>
</dbReference>
<dbReference type="AlphaFoldDB" id="A0A6J7J4P4"/>
<organism evidence="2">
    <name type="scientific">freshwater metagenome</name>
    <dbReference type="NCBI Taxonomy" id="449393"/>
    <lineage>
        <taxon>unclassified sequences</taxon>
        <taxon>metagenomes</taxon>
        <taxon>ecological metagenomes</taxon>
    </lineage>
</organism>
<protein>
    <submittedName>
        <fullName evidence="2">Unannotated protein</fullName>
    </submittedName>
</protein>
<evidence type="ECO:0000313" key="2">
    <source>
        <dbReference type="EMBL" id="CAB4938358.1"/>
    </source>
</evidence>
<feature type="compositionally biased region" description="Basic and acidic residues" evidence="1">
    <location>
        <begin position="156"/>
        <end position="171"/>
    </location>
</feature>
<reference evidence="2" key="1">
    <citation type="submission" date="2020-05" db="EMBL/GenBank/DDBJ databases">
        <authorList>
            <person name="Chiriac C."/>
            <person name="Salcher M."/>
            <person name="Ghai R."/>
            <person name="Kavagutti S V."/>
        </authorList>
    </citation>
    <scope>NUCLEOTIDE SEQUENCE</scope>
</reference>
<evidence type="ECO:0000256" key="1">
    <source>
        <dbReference type="SAM" id="MobiDB-lite"/>
    </source>
</evidence>
<feature type="region of interest" description="Disordered" evidence="1">
    <location>
        <begin position="147"/>
        <end position="171"/>
    </location>
</feature>
<sequence>MHQTLVGRQPCVDSRFEVNGDALLGGRTGKNPQLRNSVAMWVGGHGVATVLARDDVSQRITENVTPGLLVEPGDLERADVGESIGEVGAVEHRTADGWIPAPDRRSASEFGRDERVSLRQLYDQLSLRRSRFRAVQQIAHRVVGQGSHTMEGELPPQRRRDGVDGRGDTPDMRATYRRLHRTSESVTRARGQQMQVVDHQQRRRRVVRHQITQQPPIERGRRGVREARQIHHPETQRCRLVRDGVGNRGLADASRTRDHQDPPVLRRSGQTRAALTQHCVAIR</sequence>
<proteinExistence type="predicted"/>
<gene>
    <name evidence="2" type="ORF">UFOPK3472_04512</name>
</gene>
<feature type="region of interest" description="Disordered" evidence="1">
    <location>
        <begin position="248"/>
        <end position="272"/>
    </location>
</feature>
<name>A0A6J7J4P4_9ZZZZ</name>
<accession>A0A6J7J4P4</accession>